<evidence type="ECO:0000313" key="2">
    <source>
        <dbReference type="EMBL" id="SBT02845.1"/>
    </source>
</evidence>
<reference evidence="3 4" key="2">
    <citation type="submission" date="2016-05" db="EMBL/GenBank/DDBJ databases">
        <authorList>
            <person name="Naeem Raeece"/>
        </authorList>
    </citation>
    <scope>NUCLEOTIDE SEQUENCE [LARGE SCALE GENOMIC DNA]</scope>
</reference>
<gene>
    <name evidence="2" type="ORF">POVCU1_081400</name>
    <name evidence="1" type="ORF">POVCU2_0048770</name>
</gene>
<organism evidence="1 4">
    <name type="scientific">Plasmodium ovale curtisi</name>
    <dbReference type="NCBI Taxonomy" id="864141"/>
    <lineage>
        <taxon>Eukaryota</taxon>
        <taxon>Sar</taxon>
        <taxon>Alveolata</taxon>
        <taxon>Apicomplexa</taxon>
        <taxon>Aconoidasida</taxon>
        <taxon>Haemosporida</taxon>
        <taxon>Plasmodiidae</taxon>
        <taxon>Plasmodium</taxon>
        <taxon>Plasmodium (Plasmodium)</taxon>
    </lineage>
</organism>
<evidence type="ECO:0000313" key="3">
    <source>
        <dbReference type="Proteomes" id="UP000078546"/>
    </source>
</evidence>
<evidence type="ECO:0000313" key="1">
    <source>
        <dbReference type="EMBL" id="SBS88488.1"/>
    </source>
</evidence>
<dbReference type="Proteomes" id="UP000078560">
    <property type="component" value="Unassembled WGS sequence"/>
</dbReference>
<accession>A0A1A8WBA2</accession>
<dbReference type="Proteomes" id="UP000078546">
    <property type="component" value="Unassembled WGS sequence"/>
</dbReference>
<dbReference type="AlphaFoldDB" id="A0A1A8WBA2"/>
<dbReference type="EMBL" id="FLQV01003803">
    <property type="protein sequence ID" value="SBT02845.1"/>
    <property type="molecule type" value="Genomic_DNA"/>
</dbReference>
<reference evidence="1" key="1">
    <citation type="submission" date="2016-05" db="EMBL/GenBank/DDBJ databases">
        <authorList>
            <person name="Lavstsen T."/>
            <person name="Jespersen J.S."/>
        </authorList>
    </citation>
    <scope>NUCLEOTIDE SEQUENCE [LARGE SCALE GENOMIC DNA]</scope>
</reference>
<name>A0A1A8WBA2_PLAOA</name>
<sequence length="138" mass="16577">MPLNVVIPPGIFFNIKCYIPEHDFYEFLLLLYNCYFCKNKPYDNLMQNLATERPLDDSYLQQKRDIRRRTGRNTRFVFSRHSPWSYFQGDRSNIYSYICAHFDIPNCKERRNKHSLRATNDCNDLDDIDNDVDSANKF</sequence>
<proteinExistence type="predicted"/>
<evidence type="ECO:0000313" key="4">
    <source>
        <dbReference type="Proteomes" id="UP000078560"/>
    </source>
</evidence>
<dbReference type="EMBL" id="FLQU01000635">
    <property type="protein sequence ID" value="SBS88488.1"/>
    <property type="molecule type" value="Genomic_DNA"/>
</dbReference>
<protein>
    <submittedName>
        <fullName evidence="1">Uncharacterized protein</fullName>
    </submittedName>
</protein>